<keyword evidence="2" id="KW-1185">Reference proteome</keyword>
<dbReference type="Proteomes" id="UP000013968">
    <property type="component" value="Chromosome"/>
</dbReference>
<dbReference type="EMBL" id="CP003410">
    <property type="protein sequence ID" value="AGM10014.1"/>
    <property type="molecule type" value="Genomic_DNA"/>
</dbReference>
<sequence length="95" mass="10836">MKVFSEDQMHGRSDPGREVTESLLRLVDVATSGELLDGVHSYADTMFNVSQLARISAESTGMLARHPELRSDVNRIREFFYSVERRRGYVWISGD</sequence>
<evidence type="ECO:0000313" key="1">
    <source>
        <dbReference type="EMBL" id="AGM10014.1"/>
    </source>
</evidence>
<accession>R4T342</accession>
<dbReference type="PATRIC" id="fig|1156913.3.peg.7581"/>
<organism evidence="1 2">
    <name type="scientific">Amycolatopsis keratiniphila</name>
    <dbReference type="NCBI Taxonomy" id="129921"/>
    <lineage>
        <taxon>Bacteria</taxon>
        <taxon>Bacillati</taxon>
        <taxon>Actinomycetota</taxon>
        <taxon>Actinomycetes</taxon>
        <taxon>Pseudonocardiales</taxon>
        <taxon>Pseudonocardiaceae</taxon>
        <taxon>Amycolatopsis</taxon>
        <taxon>Amycolatopsis japonica group</taxon>
    </lineage>
</organism>
<proteinExistence type="predicted"/>
<gene>
    <name evidence="1" type="ORF">AORI_7432</name>
</gene>
<evidence type="ECO:0000313" key="2">
    <source>
        <dbReference type="Proteomes" id="UP000013968"/>
    </source>
</evidence>
<name>R4T342_9PSEU</name>
<reference evidence="1 2" key="1">
    <citation type="journal article" date="2013" name="BMC Genomics">
        <title>ContigScape: a Cytoscape plugin facilitating microbial genome gap closing.</title>
        <authorList>
            <person name="Tang B."/>
            <person name="Wang Q."/>
            <person name="Yang M."/>
            <person name="Xie F."/>
            <person name="Zhu Y."/>
            <person name="Zhuo Y."/>
            <person name="Wang S."/>
            <person name="Gao H."/>
            <person name="Ding X."/>
            <person name="Zhang L."/>
            <person name="Zhao G."/>
            <person name="Zheng H."/>
        </authorList>
    </citation>
    <scope>NUCLEOTIDE SEQUENCE [LARGE SCALE GENOMIC DNA]</scope>
    <source>
        <strain evidence="1 2">HCCB10007</strain>
    </source>
</reference>
<protein>
    <submittedName>
        <fullName evidence="1">Uncharacterized protein</fullName>
    </submittedName>
</protein>
<dbReference type="KEGG" id="aoi:AORI_7432"/>
<dbReference type="AlphaFoldDB" id="R4T342"/>
<dbReference type="HOGENOM" id="CLU_2366701_0_0_11"/>